<dbReference type="Pfam" id="PF08241">
    <property type="entry name" value="Methyltransf_11"/>
    <property type="match status" value="1"/>
</dbReference>
<accession>A0A0H3A541</accession>
<dbReference type="SUPFAM" id="SSF53335">
    <property type="entry name" value="S-adenosyl-L-methionine-dependent methyltransferases"/>
    <property type="match status" value="1"/>
</dbReference>
<dbReference type="Gene3D" id="3.40.50.150">
    <property type="entry name" value="Vaccinia Virus protein VP39"/>
    <property type="match status" value="1"/>
</dbReference>
<dbReference type="HOGENOM" id="CLU_037990_14_0_7"/>
<keyword evidence="2 5" id="KW-0808">Transferase</keyword>
<sequence length="262" mass="28865">MWNAEDVKSFLDWADTPAGAFALRHERRLLQHLVSGWPRRGHSLLDVGCGPGIFLEYFWESGFDVTGLDASPDMLAAARSRLGPRADFHLGVGDHLPFEDNAFDYVTLLNVLEFVDDAAAVLAEAFRVAARGVLVAVLNRWSPYYLSHGVPMPGSSSRLRQARWRSLPEMLRLVRQGCGGCAVTWRTVLHAPSCTWREGTLFNLCNRGIALNPFGAYLALRVDTGRGLPVTPLLLTTRKTAPMRVCPPTVVGRTGHGRDLSS</sequence>
<feature type="domain" description="Methyltransferase type 11" evidence="4">
    <location>
        <begin position="45"/>
        <end position="134"/>
    </location>
</feature>
<name>A0A0H3A541_NITV4</name>
<evidence type="ECO:0000256" key="3">
    <source>
        <dbReference type="ARBA" id="ARBA00022691"/>
    </source>
</evidence>
<proteinExistence type="predicted"/>
<dbReference type="AlphaFoldDB" id="A0A0H3A541"/>
<dbReference type="KEGG" id="dvl:Dvul_0026"/>
<evidence type="ECO:0000256" key="1">
    <source>
        <dbReference type="ARBA" id="ARBA00022603"/>
    </source>
</evidence>
<dbReference type="EMBL" id="CP000527">
    <property type="protein sequence ID" value="ABM27050.1"/>
    <property type="molecule type" value="Genomic_DNA"/>
</dbReference>
<evidence type="ECO:0000259" key="4">
    <source>
        <dbReference type="Pfam" id="PF08241"/>
    </source>
</evidence>
<dbReference type="PANTHER" id="PTHR43464">
    <property type="entry name" value="METHYLTRANSFERASE"/>
    <property type="match status" value="1"/>
</dbReference>
<dbReference type="CDD" id="cd02440">
    <property type="entry name" value="AdoMet_MTases"/>
    <property type="match status" value="1"/>
</dbReference>
<dbReference type="InterPro" id="IPR013216">
    <property type="entry name" value="Methyltransf_11"/>
</dbReference>
<dbReference type="InterPro" id="IPR029063">
    <property type="entry name" value="SAM-dependent_MTases_sf"/>
</dbReference>
<protein>
    <submittedName>
        <fullName evidence="5">Methyltransferase type 11</fullName>
    </submittedName>
</protein>
<dbReference type="PANTHER" id="PTHR43464:SF19">
    <property type="entry name" value="UBIQUINONE BIOSYNTHESIS O-METHYLTRANSFERASE, MITOCHONDRIAL"/>
    <property type="match status" value="1"/>
</dbReference>
<keyword evidence="1 5" id="KW-0489">Methyltransferase</keyword>
<evidence type="ECO:0000313" key="6">
    <source>
        <dbReference type="Proteomes" id="UP000009173"/>
    </source>
</evidence>
<dbReference type="SMR" id="A0A0H3A541"/>
<keyword evidence="3" id="KW-0949">S-adenosyl-L-methionine</keyword>
<dbReference type="GO" id="GO:0008757">
    <property type="term" value="F:S-adenosylmethionine-dependent methyltransferase activity"/>
    <property type="evidence" value="ECO:0007669"/>
    <property type="project" value="InterPro"/>
</dbReference>
<dbReference type="Proteomes" id="UP000009173">
    <property type="component" value="Chromosome"/>
</dbReference>
<reference evidence="6" key="1">
    <citation type="journal article" date="2009" name="Environ. Microbiol.">
        <title>Contribution of mobile genetic elements to Desulfovibrio vulgaris genome plasticity.</title>
        <authorList>
            <person name="Walker C.B."/>
            <person name="Stolyar S."/>
            <person name="Chivian D."/>
            <person name="Pinel N."/>
            <person name="Gabster J.A."/>
            <person name="Dehal P.S."/>
            <person name="He Z."/>
            <person name="Yang Z.K."/>
            <person name="Yen H.C."/>
            <person name="Zhou J."/>
            <person name="Wall J.D."/>
            <person name="Hazen T.C."/>
            <person name="Arkin A.P."/>
            <person name="Stahl D.A."/>
        </authorList>
    </citation>
    <scope>NUCLEOTIDE SEQUENCE [LARGE SCALE GENOMIC DNA]</scope>
    <source>
        <strain evidence="6">DP4</strain>
    </source>
</reference>
<evidence type="ECO:0000313" key="5">
    <source>
        <dbReference type="EMBL" id="ABM27050.1"/>
    </source>
</evidence>
<dbReference type="GO" id="GO:0032259">
    <property type="term" value="P:methylation"/>
    <property type="evidence" value="ECO:0007669"/>
    <property type="project" value="UniProtKB-KW"/>
</dbReference>
<organism evidence="5 6">
    <name type="scientific">Nitratidesulfovibrio vulgaris (strain DP4)</name>
    <name type="common">Desulfovibrio vulgaris</name>
    <dbReference type="NCBI Taxonomy" id="391774"/>
    <lineage>
        <taxon>Bacteria</taxon>
        <taxon>Pseudomonadati</taxon>
        <taxon>Thermodesulfobacteriota</taxon>
        <taxon>Desulfovibrionia</taxon>
        <taxon>Desulfovibrionales</taxon>
        <taxon>Desulfovibrionaceae</taxon>
        <taxon>Nitratidesulfovibrio</taxon>
    </lineage>
</organism>
<dbReference type="RefSeq" id="WP_010940624.1">
    <property type="nucleotide sequence ID" value="NC_008751.1"/>
</dbReference>
<evidence type="ECO:0000256" key="2">
    <source>
        <dbReference type="ARBA" id="ARBA00022679"/>
    </source>
</evidence>
<gene>
    <name evidence="5" type="ordered locus">Dvul_0026</name>
</gene>